<protein>
    <recommendedName>
        <fullName evidence="1">TcaA protein NTF2-like domain-containing protein</fullName>
    </recommendedName>
</protein>
<reference evidence="2 3" key="1">
    <citation type="submission" date="2019-09" db="EMBL/GenBank/DDBJ databases">
        <title>FDA dAtabase for Regulatory Grade micrObial Sequences (FDA-ARGOS): Supporting development and validation of Infectious Disease Dx tests.</title>
        <authorList>
            <person name="Sciortino C."/>
            <person name="Tallon L."/>
            <person name="Sadzewicz L."/>
            <person name="Vavikolanu K."/>
            <person name="Mehta A."/>
            <person name="Aluvathingal J."/>
            <person name="Nadendla S."/>
            <person name="Nandy P."/>
            <person name="Geyer C."/>
            <person name="Yan Y."/>
            <person name="Sichtig H."/>
        </authorList>
    </citation>
    <scope>NUCLEOTIDE SEQUENCE [LARGE SCALE GENOMIC DNA]</scope>
    <source>
        <strain evidence="2 3">FDAARGOS_661</strain>
        <plasmid evidence="2 3">unnamed3</plasmid>
    </source>
</reference>
<dbReference type="Proteomes" id="UP000509636">
    <property type="component" value="Plasmid unnamed3"/>
</dbReference>
<dbReference type="Pfam" id="PF22819">
    <property type="entry name" value="TcaA_5th"/>
    <property type="match status" value="1"/>
</dbReference>
<feature type="domain" description="TcaA protein NTF2-like" evidence="1">
    <location>
        <begin position="239"/>
        <end position="339"/>
    </location>
</feature>
<organism evidence="2 3">
    <name type="scientific">Staphylococcus hominis</name>
    <dbReference type="NCBI Taxonomy" id="1290"/>
    <lineage>
        <taxon>Bacteria</taxon>
        <taxon>Bacillati</taxon>
        <taxon>Bacillota</taxon>
        <taxon>Bacilli</taxon>
        <taxon>Bacillales</taxon>
        <taxon>Staphylococcaceae</taxon>
        <taxon>Staphylococcus</taxon>
    </lineage>
</organism>
<dbReference type="AlphaFoldDB" id="A0A6N0I543"/>
<gene>
    <name evidence="2" type="ORF">FOB69_12890</name>
</gene>
<name>A0A6N0I543_STAHO</name>
<evidence type="ECO:0000259" key="1">
    <source>
        <dbReference type="Pfam" id="PF22819"/>
    </source>
</evidence>
<sequence>MEKPENKKRINEQLNKAQSNIDKDKQYRVDLGTITDAKDRTIIDIKKDGKKFFLIDKLAFTPHFNKVYVTENDNTGVYNYKLDGKRHTSSDKNSTSEIGQFFVGRYSINANKEIKQSLVNGQSKGKLEFDTDNTDAKNRIIANQSFDQAKFKVNLENTKLLDNNSISLVINGHKSKYSPNKIYGYYSNNDSIQVAAKGKVENKSFETDTKNIDSNGNTVNLSFKQHDISKYKEEAKKEKSKAKGFIKDYTDELNGAYKHSDYQYIERFIKSDSSVEKHMKKVVTGKAKNHYTDLKILSVEQNDNKFTVTASKKLDKTTIKSKYVLKYDKDLDEFKIIDYTDI</sequence>
<evidence type="ECO:0000313" key="2">
    <source>
        <dbReference type="EMBL" id="QKQ29631.1"/>
    </source>
</evidence>
<proteinExistence type="predicted"/>
<dbReference type="EMBL" id="CP054552">
    <property type="protein sequence ID" value="QKQ29631.1"/>
    <property type="molecule type" value="Genomic_DNA"/>
</dbReference>
<evidence type="ECO:0000313" key="3">
    <source>
        <dbReference type="Proteomes" id="UP000509636"/>
    </source>
</evidence>
<geneLocation type="plasmid" evidence="2 3">
    <name>unnamed3</name>
</geneLocation>
<keyword evidence="2" id="KW-0614">Plasmid</keyword>
<dbReference type="InterPro" id="IPR054528">
    <property type="entry name" value="TcaA_5th"/>
</dbReference>
<accession>A0A6N0I543</accession>